<dbReference type="PANTHER" id="PTHR11070:SF63">
    <property type="entry name" value="DNA HELICASE IV"/>
    <property type="match status" value="1"/>
</dbReference>
<dbReference type="AlphaFoldDB" id="A0A9Q2KR06"/>
<proteinExistence type="predicted"/>
<keyword evidence="1" id="KW-0547">Nucleotide-binding</keyword>
<feature type="domain" description="UvrD-like helicase C-terminal" evidence="6">
    <location>
        <begin position="437"/>
        <end position="512"/>
    </location>
</feature>
<dbReference type="InterPro" id="IPR000212">
    <property type="entry name" value="DNA_helicase_UvrD/REP"/>
</dbReference>
<dbReference type="Pfam" id="PF13361">
    <property type="entry name" value="UvrD_C"/>
    <property type="match status" value="1"/>
</dbReference>
<dbReference type="GO" id="GO:0005829">
    <property type="term" value="C:cytosol"/>
    <property type="evidence" value="ECO:0007669"/>
    <property type="project" value="TreeGrafter"/>
</dbReference>
<dbReference type="GO" id="GO:0005694">
    <property type="term" value="C:chromosome"/>
    <property type="evidence" value="ECO:0007669"/>
    <property type="project" value="InterPro"/>
</dbReference>
<dbReference type="Gene3D" id="3.40.50.300">
    <property type="entry name" value="P-loop containing nucleotide triphosphate hydrolases"/>
    <property type="match status" value="2"/>
</dbReference>
<dbReference type="SUPFAM" id="SSF52540">
    <property type="entry name" value="P-loop containing nucleoside triphosphate hydrolases"/>
    <property type="match status" value="1"/>
</dbReference>
<feature type="domain" description="DNA topoisomerase type IA zn finger" evidence="5">
    <location>
        <begin position="545"/>
        <end position="569"/>
    </location>
</feature>
<dbReference type="InterPro" id="IPR014017">
    <property type="entry name" value="DNA_helicase_UvrD-like_C"/>
</dbReference>
<organism evidence="7 8">
    <name type="scientific">Francisella noatunensis</name>
    <dbReference type="NCBI Taxonomy" id="657445"/>
    <lineage>
        <taxon>Bacteria</taxon>
        <taxon>Pseudomonadati</taxon>
        <taxon>Pseudomonadota</taxon>
        <taxon>Gammaproteobacteria</taxon>
        <taxon>Thiotrichales</taxon>
        <taxon>Francisellaceae</taxon>
        <taxon>Francisella</taxon>
    </lineage>
</organism>
<dbReference type="Pfam" id="PF01396">
    <property type="entry name" value="Zn_ribbon_Top1"/>
    <property type="match status" value="1"/>
</dbReference>
<evidence type="ECO:0000313" key="8">
    <source>
        <dbReference type="Proteomes" id="UP000701999"/>
    </source>
</evidence>
<keyword evidence="4" id="KW-0067">ATP-binding</keyword>
<protein>
    <submittedName>
        <fullName evidence="7">Topoisomerase DNA-binding C4 zinc finger domain-containing protein</fullName>
    </submittedName>
</protein>
<keyword evidence="3" id="KW-0347">Helicase</keyword>
<keyword evidence="8" id="KW-1185">Reference proteome</keyword>
<dbReference type="GO" id="GO:0016787">
    <property type="term" value="F:hydrolase activity"/>
    <property type="evidence" value="ECO:0007669"/>
    <property type="project" value="UniProtKB-KW"/>
</dbReference>
<gene>
    <name evidence="7" type="ORF">IB647_08565</name>
</gene>
<dbReference type="GO" id="GO:0003677">
    <property type="term" value="F:DNA binding"/>
    <property type="evidence" value="ECO:0007669"/>
    <property type="project" value="UniProtKB-KW"/>
</dbReference>
<evidence type="ECO:0000256" key="3">
    <source>
        <dbReference type="ARBA" id="ARBA00022806"/>
    </source>
</evidence>
<dbReference type="InterPro" id="IPR027417">
    <property type="entry name" value="P-loop_NTPase"/>
</dbReference>
<evidence type="ECO:0000313" key="7">
    <source>
        <dbReference type="EMBL" id="MBK2065640.1"/>
    </source>
</evidence>
<evidence type="ECO:0000256" key="1">
    <source>
        <dbReference type="ARBA" id="ARBA00022741"/>
    </source>
</evidence>
<evidence type="ECO:0000256" key="2">
    <source>
        <dbReference type="ARBA" id="ARBA00022801"/>
    </source>
</evidence>
<dbReference type="GO" id="GO:0006265">
    <property type="term" value="P:DNA topological change"/>
    <property type="evidence" value="ECO:0007669"/>
    <property type="project" value="InterPro"/>
</dbReference>
<dbReference type="RefSeq" id="WP_159184357.1">
    <property type="nucleotide sequence ID" value="NZ_JACVJL010000093.1"/>
</dbReference>
<dbReference type="EMBL" id="JACVKN010000176">
    <property type="protein sequence ID" value="MBK2065640.1"/>
    <property type="molecule type" value="Genomic_DNA"/>
</dbReference>
<comment type="caution">
    <text evidence="7">The sequence shown here is derived from an EMBL/GenBank/DDBJ whole genome shotgun (WGS) entry which is preliminary data.</text>
</comment>
<dbReference type="Gene3D" id="3.30.65.10">
    <property type="entry name" value="Bacterial Topoisomerase I, domain 1"/>
    <property type="match status" value="1"/>
</dbReference>
<dbReference type="GO" id="GO:0043138">
    <property type="term" value="F:3'-5' DNA helicase activity"/>
    <property type="evidence" value="ECO:0007669"/>
    <property type="project" value="TreeGrafter"/>
</dbReference>
<sequence>MTRILLSPLLRVNNVDGDISKIARYGGVFKSHIKKWLYEYIHSSYEEMFDIIKLSYEPVNVFDFNTFIEYIDYTRKIKYISLDNDRVKNYQECIIANWLFANNIAYRYSQVEEGLENSFYFQIKNTNIYIEYYEINEFDKARVGLGDKEYKATIQERIKLYEDREDIIIDIYHYDWTNNNIEKILHDRLAENNISINPKKPNEIIEILTKMKLLDFQVDKYKSCLQAIRFQDLNNKSIEELFNKHSVYNSKEYLKLLSKLKEQYIRELKKTKTIDYDNMILTATDYINKGAIPTSYKNNPKVILTVVGDDWQSIYRFAGSRLELITKFDKFFGSHTLTKLERTFRYNSSIAETAGKFIMQNENQFKKDIKANDIANESQVYLHDNYVDVETTDATAYRALQIISEIREKDEHGIIAILYRNNKTEKLIREVFDGFDLKDENVLYWTFHSSKGLEADYCIIVDLVDSPVGFPNYLQNPKVLDALLPELDNYKYSEERRLFYVAMTRAKKECHLIADIFSPSSFVVELVTQDYNLNIRSETFNKSEKTCPKCGRLLVIRKGKFKEFLGCSGWRPNNS</sequence>
<evidence type="ECO:0000256" key="4">
    <source>
        <dbReference type="ARBA" id="ARBA00022840"/>
    </source>
</evidence>
<evidence type="ECO:0000259" key="5">
    <source>
        <dbReference type="Pfam" id="PF01396"/>
    </source>
</evidence>
<dbReference type="SUPFAM" id="SSF57783">
    <property type="entry name" value="Zinc beta-ribbon"/>
    <property type="match status" value="1"/>
</dbReference>
<evidence type="ECO:0000259" key="6">
    <source>
        <dbReference type="Pfam" id="PF13361"/>
    </source>
</evidence>
<name>A0A9Q2KR06_9GAMM</name>
<dbReference type="CDD" id="cd18807">
    <property type="entry name" value="SF1_C_UvrD"/>
    <property type="match status" value="1"/>
</dbReference>
<accession>A0A9Q2KR06</accession>
<reference evidence="7 8" key="1">
    <citation type="submission" date="2020-09" db="EMBL/GenBank/DDBJ databases">
        <title>Development of specific Francisella tularensis PCR assay based on in-depth characterization of family Francisellaceae.</title>
        <authorList>
            <person name="Ohrman C."/>
            <person name="Sahl J."/>
            <person name="Sjodin A."/>
            <person name="Uneklint I."/>
            <person name="Ballard R."/>
            <person name="Karlsson L."/>
            <person name="Mcdonough R."/>
            <person name="Sundell D."/>
            <person name="Soria K."/>
            <person name="Brindeflk B."/>
            <person name="Vallesi A."/>
            <person name="Ramirez-Paredes J.G."/>
            <person name="Colquhoun D."/>
            <person name="Myrtennas K."/>
            <person name="Birdsell D."/>
            <person name="Johansson A."/>
            <person name="Wagner D."/>
            <person name="Forsman M."/>
        </authorList>
    </citation>
    <scope>NUCLEOTIDE SEQUENCE [LARGE SCALE GENOMIC DNA]</scope>
    <source>
        <strain evidence="7 8">FSC1140</strain>
    </source>
</reference>
<dbReference type="InterPro" id="IPR013498">
    <property type="entry name" value="Topo_IA_Znf"/>
</dbReference>
<dbReference type="GeneID" id="93255043"/>
<dbReference type="Proteomes" id="UP000701999">
    <property type="component" value="Unassembled WGS sequence"/>
</dbReference>
<dbReference type="PANTHER" id="PTHR11070">
    <property type="entry name" value="UVRD / RECB / PCRA DNA HELICASE FAMILY MEMBER"/>
    <property type="match status" value="1"/>
</dbReference>
<dbReference type="GO" id="GO:0000725">
    <property type="term" value="P:recombinational repair"/>
    <property type="evidence" value="ECO:0007669"/>
    <property type="project" value="TreeGrafter"/>
</dbReference>
<keyword evidence="2" id="KW-0378">Hydrolase</keyword>
<dbReference type="GO" id="GO:0003916">
    <property type="term" value="F:DNA topoisomerase activity"/>
    <property type="evidence" value="ECO:0007669"/>
    <property type="project" value="InterPro"/>
</dbReference>
<keyword evidence="7" id="KW-0238">DNA-binding</keyword>
<dbReference type="GO" id="GO:0005524">
    <property type="term" value="F:ATP binding"/>
    <property type="evidence" value="ECO:0007669"/>
    <property type="project" value="UniProtKB-KW"/>
</dbReference>